<name>A0ABD2N1F8_9CUCU</name>
<organism evidence="1 2">
    <name type="scientific">Cryptolaemus montrouzieri</name>
    <dbReference type="NCBI Taxonomy" id="559131"/>
    <lineage>
        <taxon>Eukaryota</taxon>
        <taxon>Metazoa</taxon>
        <taxon>Ecdysozoa</taxon>
        <taxon>Arthropoda</taxon>
        <taxon>Hexapoda</taxon>
        <taxon>Insecta</taxon>
        <taxon>Pterygota</taxon>
        <taxon>Neoptera</taxon>
        <taxon>Endopterygota</taxon>
        <taxon>Coleoptera</taxon>
        <taxon>Polyphaga</taxon>
        <taxon>Cucujiformia</taxon>
        <taxon>Coccinelloidea</taxon>
        <taxon>Coccinellidae</taxon>
        <taxon>Scymninae</taxon>
        <taxon>Scymnini</taxon>
        <taxon>Cryptolaemus</taxon>
    </lineage>
</organism>
<accession>A0ABD2N1F8</accession>
<keyword evidence="2" id="KW-1185">Reference proteome</keyword>
<sequence>MEVPLIPRNFLNGGDMSSKILRKKKCEEIKNSIFVLHQNIQSLKYKVLDLDLLLGTMEFSRGVVCITEHWLAGSDIQGVHIPAYELVSYFSRVSLYGGSCVCICGYDDGKSS</sequence>
<comment type="caution">
    <text evidence="1">The sequence shown here is derived from an EMBL/GenBank/DDBJ whole genome shotgun (WGS) entry which is preliminary data.</text>
</comment>
<evidence type="ECO:0000313" key="2">
    <source>
        <dbReference type="Proteomes" id="UP001516400"/>
    </source>
</evidence>
<evidence type="ECO:0000313" key="1">
    <source>
        <dbReference type="EMBL" id="KAL3272613.1"/>
    </source>
</evidence>
<dbReference type="AlphaFoldDB" id="A0ABD2N1F8"/>
<gene>
    <name evidence="1" type="ORF">HHI36_014081</name>
</gene>
<protein>
    <submittedName>
        <fullName evidence="1">Uncharacterized protein</fullName>
    </submittedName>
</protein>
<reference evidence="1 2" key="1">
    <citation type="journal article" date="2021" name="BMC Biol.">
        <title>Horizontally acquired antibacterial genes associated with adaptive radiation of ladybird beetles.</title>
        <authorList>
            <person name="Li H.S."/>
            <person name="Tang X.F."/>
            <person name="Huang Y.H."/>
            <person name="Xu Z.Y."/>
            <person name="Chen M.L."/>
            <person name="Du X.Y."/>
            <person name="Qiu B.Y."/>
            <person name="Chen P.T."/>
            <person name="Zhang W."/>
            <person name="Slipinski A."/>
            <person name="Escalona H.E."/>
            <person name="Waterhouse R.M."/>
            <person name="Zwick A."/>
            <person name="Pang H."/>
        </authorList>
    </citation>
    <scope>NUCLEOTIDE SEQUENCE [LARGE SCALE GENOMIC DNA]</scope>
    <source>
        <strain evidence="1">SYSU2018</strain>
    </source>
</reference>
<proteinExistence type="predicted"/>
<dbReference type="EMBL" id="JABFTP020000062">
    <property type="protein sequence ID" value="KAL3272613.1"/>
    <property type="molecule type" value="Genomic_DNA"/>
</dbReference>
<dbReference type="Proteomes" id="UP001516400">
    <property type="component" value="Unassembled WGS sequence"/>
</dbReference>